<evidence type="ECO:0000256" key="2">
    <source>
        <dbReference type="RuleBase" id="RU003844"/>
    </source>
</evidence>
<organism evidence="4 5">
    <name type="scientific">Diatrype stigma</name>
    <dbReference type="NCBI Taxonomy" id="117547"/>
    <lineage>
        <taxon>Eukaryota</taxon>
        <taxon>Fungi</taxon>
        <taxon>Dikarya</taxon>
        <taxon>Ascomycota</taxon>
        <taxon>Pezizomycotina</taxon>
        <taxon>Sordariomycetes</taxon>
        <taxon>Xylariomycetidae</taxon>
        <taxon>Xylariales</taxon>
        <taxon>Diatrypaceae</taxon>
        <taxon>Diatrype</taxon>
    </lineage>
</organism>
<dbReference type="PANTHER" id="PTHR10972:SF184">
    <property type="entry name" value="OXYSTEROL-BINDING PROTEIN HOMOLOG 4-RELATED"/>
    <property type="match status" value="1"/>
</dbReference>
<reference evidence="4 5" key="1">
    <citation type="submission" date="2024-02" db="EMBL/GenBank/DDBJ databases">
        <title>De novo assembly and annotation of 12 fungi associated with fruit tree decline syndrome in Ontario, Canada.</title>
        <authorList>
            <person name="Sulman M."/>
            <person name="Ellouze W."/>
            <person name="Ilyukhin E."/>
        </authorList>
    </citation>
    <scope>NUCLEOTIDE SEQUENCE [LARGE SCALE GENOMIC DNA]</scope>
    <source>
        <strain evidence="4 5">M11/M66-122</strain>
    </source>
</reference>
<comment type="caution">
    <text evidence="4">The sequence shown here is derived from an EMBL/GenBank/DDBJ whole genome shotgun (WGS) entry which is preliminary data.</text>
</comment>
<dbReference type="GO" id="GO:0005829">
    <property type="term" value="C:cytosol"/>
    <property type="evidence" value="ECO:0007669"/>
    <property type="project" value="TreeGrafter"/>
</dbReference>
<dbReference type="EMBL" id="JAKJXP020000004">
    <property type="protein sequence ID" value="KAK7756917.1"/>
    <property type="molecule type" value="Genomic_DNA"/>
</dbReference>
<evidence type="ECO:0000256" key="3">
    <source>
        <dbReference type="SAM" id="MobiDB-lite"/>
    </source>
</evidence>
<name>A0AAN9YW75_9PEZI</name>
<keyword evidence="5" id="KW-1185">Reference proteome</keyword>
<gene>
    <name evidence="4" type="primary">KES1</name>
    <name evidence="4" type="ORF">SLS62_000933</name>
</gene>
<dbReference type="Gene3D" id="6.10.250.1430">
    <property type="match status" value="1"/>
</dbReference>
<sequence length="421" mass="47694">MAASKHDHKKDDHHHQHKSAWFQFIKSIATFKGDLTSITAPPFLLAPQSIVEYSTYWAEHPSLFVAPAKEESPEKRALSVLQWFLSTLKHQHATKDDDGKRKKLKPLNPFLGEIFLGEWVDDAGTTKMVSEQVSHHPPATAFRIWNDRHGVQLEGHVAPKAYFSTTINIERKGYSILRINRFDEDHIITMPKTHVEGIATFRIAPELSGTSYIRSSSGYTSRIDYSSKGWFKGESNSFIASIYRGNDERNPLYVLEGNWSGGYTIKEGKGKTLKTVDLASLRRTPLQVASVKDQHPLESRRAWQHVVTAINDNDILAVGHEKGKIENQQRALRKEEKAVGKVWERRYFTHATEDPVTERIRKACGSTADVVGEDDMIWKFDEDKYRKTIMDLSGPLKSPPLERSDSGVALTDELDTETAQA</sequence>
<dbReference type="PROSITE" id="PS01013">
    <property type="entry name" value="OSBP"/>
    <property type="match status" value="1"/>
</dbReference>
<dbReference type="GO" id="GO:0016020">
    <property type="term" value="C:membrane"/>
    <property type="evidence" value="ECO:0007669"/>
    <property type="project" value="TreeGrafter"/>
</dbReference>
<dbReference type="Gene3D" id="3.30.70.3490">
    <property type="match status" value="1"/>
</dbReference>
<dbReference type="Gene3D" id="1.10.287.2720">
    <property type="match status" value="1"/>
</dbReference>
<dbReference type="InterPro" id="IPR037239">
    <property type="entry name" value="OSBP_sf"/>
</dbReference>
<evidence type="ECO:0000313" key="5">
    <source>
        <dbReference type="Proteomes" id="UP001320420"/>
    </source>
</evidence>
<evidence type="ECO:0000313" key="4">
    <source>
        <dbReference type="EMBL" id="KAK7756917.1"/>
    </source>
</evidence>
<protein>
    <submittedName>
        <fullName evidence="4">Oxysterol binding protein</fullName>
    </submittedName>
</protein>
<feature type="region of interest" description="Disordered" evidence="3">
    <location>
        <begin position="393"/>
        <end position="421"/>
    </location>
</feature>
<dbReference type="SUPFAM" id="SSF144000">
    <property type="entry name" value="Oxysterol-binding protein-like"/>
    <property type="match status" value="1"/>
</dbReference>
<proteinExistence type="inferred from homology"/>
<feature type="compositionally biased region" description="Acidic residues" evidence="3">
    <location>
        <begin position="412"/>
        <end position="421"/>
    </location>
</feature>
<dbReference type="GO" id="GO:0008142">
    <property type="term" value="F:oxysterol binding"/>
    <property type="evidence" value="ECO:0007669"/>
    <property type="project" value="TreeGrafter"/>
</dbReference>
<accession>A0AAN9YW75</accession>
<evidence type="ECO:0000256" key="1">
    <source>
        <dbReference type="ARBA" id="ARBA00008842"/>
    </source>
</evidence>
<dbReference type="PANTHER" id="PTHR10972">
    <property type="entry name" value="OXYSTEROL-BINDING PROTEIN-RELATED"/>
    <property type="match status" value="1"/>
</dbReference>
<dbReference type="Proteomes" id="UP001320420">
    <property type="component" value="Unassembled WGS sequence"/>
</dbReference>
<dbReference type="Gene3D" id="2.40.160.120">
    <property type="match status" value="1"/>
</dbReference>
<dbReference type="Pfam" id="PF01237">
    <property type="entry name" value="Oxysterol_BP"/>
    <property type="match status" value="1"/>
</dbReference>
<comment type="similarity">
    <text evidence="1 2">Belongs to the OSBP family.</text>
</comment>
<dbReference type="AlphaFoldDB" id="A0AAN9YW75"/>
<dbReference type="InterPro" id="IPR000648">
    <property type="entry name" value="Oxysterol-bd"/>
</dbReference>
<dbReference type="InterPro" id="IPR018494">
    <property type="entry name" value="Oxysterol-bd_CS"/>
</dbReference>